<evidence type="ECO:0000256" key="13">
    <source>
        <dbReference type="RuleBase" id="RU362091"/>
    </source>
</evidence>
<evidence type="ECO:0000256" key="1">
    <source>
        <dbReference type="ARBA" id="ARBA00004141"/>
    </source>
</evidence>
<feature type="compositionally biased region" description="Polar residues" evidence="14">
    <location>
        <begin position="569"/>
        <end position="580"/>
    </location>
</feature>
<evidence type="ECO:0000256" key="5">
    <source>
        <dbReference type="ARBA" id="ARBA00022847"/>
    </source>
</evidence>
<evidence type="ECO:0000256" key="8">
    <source>
        <dbReference type="ARBA" id="ARBA00023053"/>
    </source>
</evidence>
<feature type="transmembrane region" description="Helical" evidence="15">
    <location>
        <begin position="6"/>
        <end position="26"/>
    </location>
</feature>
<feature type="transmembrane region" description="Helical" evidence="15">
    <location>
        <begin position="126"/>
        <end position="151"/>
    </location>
</feature>
<evidence type="ECO:0000256" key="2">
    <source>
        <dbReference type="ARBA" id="ARBA00006434"/>
    </source>
</evidence>
<feature type="transmembrane region" description="Helical" evidence="15">
    <location>
        <begin position="239"/>
        <end position="260"/>
    </location>
</feature>
<dbReference type="InterPro" id="IPR001734">
    <property type="entry name" value="Na/solute_symporter"/>
</dbReference>
<reference evidence="16" key="1">
    <citation type="submission" date="2024-06" db="UniProtKB">
        <authorList>
            <consortium name="RefSeq"/>
        </authorList>
    </citation>
    <scope>NUCLEOTIDE SEQUENCE [LARGE SCALE GENOMIC DNA]</scope>
</reference>
<feature type="compositionally biased region" description="Basic and acidic residues" evidence="14">
    <location>
        <begin position="553"/>
        <end position="568"/>
    </location>
</feature>
<keyword evidence="16" id="KW-1185">Reference proteome</keyword>
<dbReference type="InterPro" id="IPR038377">
    <property type="entry name" value="Na/Glc_symporter_sf"/>
</dbReference>
<evidence type="ECO:0000256" key="6">
    <source>
        <dbReference type="ARBA" id="ARBA00022979"/>
    </source>
</evidence>
<dbReference type="InterPro" id="IPR052244">
    <property type="entry name" value="Choline_transporter"/>
</dbReference>
<proteinExistence type="inferred from homology"/>
<name>A0A6J2WE57_CHACN</name>
<evidence type="ECO:0000256" key="9">
    <source>
        <dbReference type="ARBA" id="ARBA00023065"/>
    </source>
</evidence>
<dbReference type="Pfam" id="PF00474">
    <property type="entry name" value="SSF"/>
    <property type="match status" value="1"/>
</dbReference>
<evidence type="ECO:0000256" key="14">
    <source>
        <dbReference type="SAM" id="MobiDB-lite"/>
    </source>
</evidence>
<evidence type="ECO:0000256" key="7">
    <source>
        <dbReference type="ARBA" id="ARBA00022989"/>
    </source>
</evidence>
<sequence>MALNVPGLIVMLVFYALVLLTGIWAARKSKREERKTTGDKTEITLLGGRSINLLVGIFTMTATWVGGGFILGISEAVYNPKMGLIWALMPLQYSLSFVLGGLVFAKPMRERRYVTMIDPFQEKYGRVLSTLILIPAIIGDILWVACTLISLGSTVSVILDLQYFYSIVISAAVAIVYTLLGGLFSVAYTDVIQLLLIFVSLWLCVPFLLLSPIPSDITVTSFNHTHQPPWVGVLEVEDVWRWLDDFLVLGLGCLSFQCFHQRTLSASSVAKAQVTCFAAGVVILILGVPPILVGAVAASTDWNLTGYGLPSPYERGDTSAILPITLQYLTPNFISIVGIGAIAAAVMSSTDSALISSTSMFSSNIYKKIIRQGASDREMLWVIRITVVVVGLAGTGLTFLDKSVLAFWVLGADMSYTVIFPQLVAVLFFPISNGYGAVAGYVLGALIRILSGEPLLGMPPLIHFPGSGLVDGVYVQRFPVRTVAMLFSLCSIPVFSFLFIKFFGWGLLPKSWDVFEVNRKAATSSRTIERTLTTSPKSEGSPQPVTDGEEVEMSPRDTNESLDGEKQRTSPNVASVSSEPQVEGELDEQHLVSQQLIGTRL</sequence>
<feature type="compositionally biased region" description="Polar residues" evidence="14">
    <location>
        <begin position="591"/>
        <end position="601"/>
    </location>
</feature>
<evidence type="ECO:0000256" key="10">
    <source>
        <dbReference type="ARBA" id="ARBA00023136"/>
    </source>
</evidence>
<dbReference type="PANTHER" id="PTHR45897:SF5">
    <property type="entry name" value="HIGH AFFINITY CHOLINE TRANSPORTER 1"/>
    <property type="match status" value="1"/>
</dbReference>
<evidence type="ECO:0000256" key="11">
    <source>
        <dbReference type="ARBA" id="ARBA00023180"/>
    </source>
</evidence>
<dbReference type="RefSeq" id="XP_030643765.1">
    <property type="nucleotide sequence ID" value="XM_030787905.1"/>
</dbReference>
<keyword evidence="9" id="KW-0406">Ion transport</keyword>
<evidence type="ECO:0000256" key="15">
    <source>
        <dbReference type="SAM" id="Phobius"/>
    </source>
</evidence>
<comment type="similarity">
    <text evidence="2 13">Belongs to the sodium:solute symporter (SSF) (TC 2.A.21) family.</text>
</comment>
<keyword evidence="11" id="KW-0325">Glycoprotein</keyword>
<evidence type="ECO:0000313" key="16">
    <source>
        <dbReference type="Proteomes" id="UP000504632"/>
    </source>
</evidence>
<evidence type="ECO:0000256" key="12">
    <source>
        <dbReference type="ARBA" id="ARBA00023201"/>
    </source>
</evidence>
<keyword evidence="10 15" id="KW-0472">Membrane</keyword>
<dbReference type="AlphaFoldDB" id="A0A6J2WE57"/>
<feature type="transmembrane region" description="Helical" evidence="15">
    <location>
        <begin position="53"/>
        <end position="73"/>
    </location>
</feature>
<dbReference type="PROSITE" id="PS50283">
    <property type="entry name" value="NA_SOLUT_SYMP_3"/>
    <property type="match status" value="1"/>
</dbReference>
<evidence type="ECO:0000313" key="18">
    <source>
        <dbReference type="RefSeq" id="XP_030643766.1"/>
    </source>
</evidence>
<dbReference type="CDD" id="cd11474">
    <property type="entry name" value="SLC5sbd_CHT"/>
    <property type="match status" value="1"/>
</dbReference>
<keyword evidence="8" id="KW-0915">Sodium</keyword>
<evidence type="ECO:0000256" key="3">
    <source>
        <dbReference type="ARBA" id="ARBA00022448"/>
    </source>
</evidence>
<dbReference type="GO" id="GO:0005307">
    <property type="term" value="F:choline:sodium symporter activity"/>
    <property type="evidence" value="ECO:0007669"/>
    <property type="project" value="TreeGrafter"/>
</dbReference>
<feature type="transmembrane region" description="Helical" evidence="15">
    <location>
        <begin position="333"/>
        <end position="358"/>
    </location>
</feature>
<accession>A0A6J2WE57</accession>
<feature type="region of interest" description="Disordered" evidence="14">
    <location>
        <begin position="529"/>
        <end position="601"/>
    </location>
</feature>
<dbReference type="OrthoDB" id="546820at2759"/>
<keyword evidence="3" id="KW-0813">Transport</keyword>
<feature type="transmembrane region" description="Helical" evidence="15">
    <location>
        <begin position="163"/>
        <end position="187"/>
    </location>
</feature>
<keyword evidence="6" id="KW-0530">Neurotransmitter biosynthesis</keyword>
<feature type="transmembrane region" description="Helical" evidence="15">
    <location>
        <begin position="379"/>
        <end position="399"/>
    </location>
</feature>
<dbReference type="PANTHER" id="PTHR45897">
    <property type="entry name" value="HIGH-AFFINITY CHOLINE TRANSPORTER 1"/>
    <property type="match status" value="1"/>
</dbReference>
<organism evidence="16 17">
    <name type="scientific">Chanos chanos</name>
    <name type="common">Milkfish</name>
    <name type="synonym">Mugil chanos</name>
    <dbReference type="NCBI Taxonomy" id="29144"/>
    <lineage>
        <taxon>Eukaryota</taxon>
        <taxon>Metazoa</taxon>
        <taxon>Chordata</taxon>
        <taxon>Craniata</taxon>
        <taxon>Vertebrata</taxon>
        <taxon>Euteleostomi</taxon>
        <taxon>Actinopterygii</taxon>
        <taxon>Neopterygii</taxon>
        <taxon>Teleostei</taxon>
        <taxon>Ostariophysi</taxon>
        <taxon>Gonorynchiformes</taxon>
        <taxon>Chanidae</taxon>
        <taxon>Chanos</taxon>
    </lineage>
</organism>
<evidence type="ECO:0000313" key="17">
    <source>
        <dbReference type="RefSeq" id="XP_030643765.1"/>
    </source>
</evidence>
<gene>
    <name evidence="17 18" type="primary">LOC115823877</name>
</gene>
<protein>
    <submittedName>
        <fullName evidence="17 18">High-affinity choline transporter 1-like</fullName>
    </submittedName>
</protein>
<feature type="transmembrane region" description="Helical" evidence="15">
    <location>
        <begin position="194"/>
        <end position="213"/>
    </location>
</feature>
<dbReference type="RefSeq" id="XP_030643766.1">
    <property type="nucleotide sequence ID" value="XM_030787906.1"/>
</dbReference>
<feature type="transmembrane region" description="Helical" evidence="15">
    <location>
        <begin position="482"/>
        <end position="503"/>
    </location>
</feature>
<keyword evidence="4 15" id="KW-0812">Transmembrane</keyword>
<keyword evidence="7 15" id="KW-1133">Transmembrane helix</keyword>
<comment type="subcellular location">
    <subcellularLocation>
        <location evidence="1">Membrane</location>
        <topology evidence="1">Multi-pass membrane protein</topology>
    </subcellularLocation>
</comment>
<dbReference type="GeneID" id="115823877"/>
<keyword evidence="12" id="KW-0739">Sodium transport</keyword>
<dbReference type="GO" id="GO:0005886">
    <property type="term" value="C:plasma membrane"/>
    <property type="evidence" value="ECO:0007669"/>
    <property type="project" value="TreeGrafter"/>
</dbReference>
<feature type="compositionally biased region" description="Polar residues" evidence="14">
    <location>
        <begin position="529"/>
        <end position="544"/>
    </location>
</feature>
<dbReference type="Gene3D" id="1.20.1730.10">
    <property type="entry name" value="Sodium/glucose cotransporter"/>
    <property type="match status" value="1"/>
</dbReference>
<feature type="transmembrane region" description="Helical" evidence="15">
    <location>
        <begin position="85"/>
        <end position="105"/>
    </location>
</feature>
<evidence type="ECO:0000256" key="4">
    <source>
        <dbReference type="ARBA" id="ARBA00022692"/>
    </source>
</evidence>
<keyword evidence="5" id="KW-0769">Symport</keyword>
<reference evidence="17 18" key="2">
    <citation type="submission" date="2025-04" db="UniProtKB">
        <authorList>
            <consortium name="RefSeq"/>
        </authorList>
    </citation>
    <scope>IDENTIFICATION</scope>
</reference>
<dbReference type="GO" id="GO:0008292">
    <property type="term" value="P:acetylcholine biosynthetic process"/>
    <property type="evidence" value="ECO:0007669"/>
    <property type="project" value="TreeGrafter"/>
</dbReference>
<feature type="transmembrane region" description="Helical" evidence="15">
    <location>
        <begin position="272"/>
        <end position="298"/>
    </location>
</feature>
<dbReference type="Proteomes" id="UP000504632">
    <property type="component" value="Chromosome 11"/>
</dbReference>